<evidence type="ECO:0000313" key="3">
    <source>
        <dbReference type="RefSeq" id="XP_033779384.1"/>
    </source>
</evidence>
<dbReference type="Proteomes" id="UP000515159">
    <property type="component" value="Chromosome 16"/>
</dbReference>
<evidence type="ECO:0000256" key="1">
    <source>
        <dbReference type="ARBA" id="ARBA00009024"/>
    </source>
</evidence>
<accession>A0A6P8P6T9</accession>
<dbReference type="PANTHER" id="PTHR15907">
    <property type="entry name" value="DUF614 FAMILY PROTEIN-RELATED"/>
    <property type="match status" value="1"/>
</dbReference>
<organism evidence="2 3">
    <name type="scientific">Geotrypetes seraphini</name>
    <name type="common">Gaboon caecilian</name>
    <name type="synonym">Caecilia seraphini</name>
    <dbReference type="NCBI Taxonomy" id="260995"/>
    <lineage>
        <taxon>Eukaryota</taxon>
        <taxon>Metazoa</taxon>
        <taxon>Chordata</taxon>
        <taxon>Craniata</taxon>
        <taxon>Vertebrata</taxon>
        <taxon>Euteleostomi</taxon>
        <taxon>Amphibia</taxon>
        <taxon>Gymnophiona</taxon>
        <taxon>Geotrypetes</taxon>
    </lineage>
</organism>
<gene>
    <name evidence="3" type="primary">LOC117349860</name>
</gene>
<reference evidence="3" key="1">
    <citation type="submission" date="2025-08" db="UniProtKB">
        <authorList>
            <consortium name="RefSeq"/>
        </authorList>
    </citation>
    <scope>IDENTIFICATION</scope>
</reference>
<dbReference type="RefSeq" id="XP_033779384.1">
    <property type="nucleotide sequence ID" value="XM_033923493.1"/>
</dbReference>
<dbReference type="InterPro" id="IPR006461">
    <property type="entry name" value="PLAC_motif_containing"/>
</dbReference>
<dbReference type="AlphaFoldDB" id="A0A6P8P6T9"/>
<dbReference type="GeneID" id="117349860"/>
<dbReference type="KEGG" id="gsh:117349860"/>
<dbReference type="OrthoDB" id="1045822at2759"/>
<evidence type="ECO:0000313" key="2">
    <source>
        <dbReference type="Proteomes" id="UP000515159"/>
    </source>
</evidence>
<keyword evidence="2" id="KW-1185">Reference proteome</keyword>
<sequence>MAAVTVQPPTTISRTVTVVRGTEWSTGLCECAKDCSICCCAFWCFPCFMCRTASQFGECMCLPLLDPFCMGWLGFPVPCAPASMAMRAAMRERYRIQGSICNDCGELFCCYTCVWCQMAREMKKRRQSYQVMTEKTVSVAVPSTSPVPTSP</sequence>
<name>A0A6P8P6T9_GEOSA</name>
<protein>
    <submittedName>
        <fullName evidence="3">Placenta-specific gene 8 protein-like</fullName>
    </submittedName>
</protein>
<comment type="similarity">
    <text evidence="1">Belongs to the cornifelin family.</text>
</comment>
<dbReference type="InParanoid" id="A0A6P8P6T9"/>
<proteinExistence type="inferred from homology"/>
<dbReference type="Pfam" id="PF04749">
    <property type="entry name" value="PLAC8"/>
    <property type="match status" value="1"/>
</dbReference>
<dbReference type="NCBIfam" id="TIGR01571">
    <property type="entry name" value="A_thal_Cys_rich"/>
    <property type="match status" value="1"/>
</dbReference>